<dbReference type="AlphaFoldDB" id="A0A5N6P9B8"/>
<evidence type="ECO:0000313" key="1">
    <source>
        <dbReference type="EMBL" id="KAD6118761.1"/>
    </source>
</evidence>
<accession>A0A5N6P9B8</accession>
<organism evidence="1 2">
    <name type="scientific">Mikania micrantha</name>
    <name type="common">bitter vine</name>
    <dbReference type="NCBI Taxonomy" id="192012"/>
    <lineage>
        <taxon>Eukaryota</taxon>
        <taxon>Viridiplantae</taxon>
        <taxon>Streptophyta</taxon>
        <taxon>Embryophyta</taxon>
        <taxon>Tracheophyta</taxon>
        <taxon>Spermatophyta</taxon>
        <taxon>Magnoliopsida</taxon>
        <taxon>eudicotyledons</taxon>
        <taxon>Gunneridae</taxon>
        <taxon>Pentapetalae</taxon>
        <taxon>asterids</taxon>
        <taxon>campanulids</taxon>
        <taxon>Asterales</taxon>
        <taxon>Asteraceae</taxon>
        <taxon>Asteroideae</taxon>
        <taxon>Heliantheae alliance</taxon>
        <taxon>Eupatorieae</taxon>
        <taxon>Mikania</taxon>
    </lineage>
</organism>
<gene>
    <name evidence="1" type="ORF">E3N88_10032</name>
</gene>
<protein>
    <submittedName>
        <fullName evidence="1">Uncharacterized protein</fullName>
    </submittedName>
</protein>
<comment type="caution">
    <text evidence="1">The sequence shown here is derived from an EMBL/GenBank/DDBJ whole genome shotgun (WGS) entry which is preliminary data.</text>
</comment>
<proteinExistence type="predicted"/>
<dbReference type="EMBL" id="SZYD01000005">
    <property type="protein sequence ID" value="KAD6118761.1"/>
    <property type="molecule type" value="Genomic_DNA"/>
</dbReference>
<keyword evidence="2" id="KW-1185">Reference proteome</keyword>
<sequence>MRSGKVVNSDMQKLQEVQEAVEYLLQGSWFLKKVSITHKLSQRSTTLIANSEMKQLKEDEGISSYDSTDDEELSCDSLVVPILT</sequence>
<reference evidence="1 2" key="1">
    <citation type="submission" date="2019-05" db="EMBL/GenBank/DDBJ databases">
        <title>Mikania micrantha, genome provides insights into the molecular mechanism of rapid growth.</title>
        <authorList>
            <person name="Liu B."/>
        </authorList>
    </citation>
    <scope>NUCLEOTIDE SEQUENCE [LARGE SCALE GENOMIC DNA]</scope>
    <source>
        <strain evidence="1">NLD-2019</strain>
        <tissue evidence="1">Leaf</tissue>
    </source>
</reference>
<dbReference type="Proteomes" id="UP000326396">
    <property type="component" value="Linkage Group LG13"/>
</dbReference>
<evidence type="ECO:0000313" key="2">
    <source>
        <dbReference type="Proteomes" id="UP000326396"/>
    </source>
</evidence>
<name>A0A5N6P9B8_9ASTR</name>